<dbReference type="GO" id="GO:0004553">
    <property type="term" value="F:hydrolase activity, hydrolyzing O-glycosyl compounds"/>
    <property type="evidence" value="ECO:0007669"/>
    <property type="project" value="InterPro"/>
</dbReference>
<name>A0A0E3QNQ0_METBA</name>
<sequence>MRKSIFILIGIILLISNASALGWSGYDLTHKSGIKDPGSNNCNPNDAYADSEKLQSNASVLRWSGYDWTLKSGIKGPGSNYWNPNNTYVDSDGKLHLEINYKDGHWNCAELDSVKNFKYGRYTWVVSSQSLNLDKNVVLGLFTYTDDNHEIDIESGQWGNSSSDHLHFTCQPDQTVTFVSPTSSYINATDVTYTFDWRPTYIHYTARASNGKIIANWHCTNTRDIPKVKAKVMMNLWLQHSVPPSNDKPVEVIISSFHWSSIKHKIHIQ</sequence>
<gene>
    <name evidence="2" type="ORF">MSBRW_2816</name>
</gene>
<dbReference type="SMR" id="A0A0E3QNQ0"/>
<dbReference type="HOGENOM" id="CLU_076451_1_0_2"/>
<dbReference type="AlphaFoldDB" id="A0A0E3QNQ0"/>
<feature type="domain" description="GH16" evidence="1">
    <location>
        <begin position="29"/>
        <end position="269"/>
    </location>
</feature>
<protein>
    <recommendedName>
        <fullName evidence="1">GH16 domain-containing protein</fullName>
    </recommendedName>
</protein>
<organism evidence="2 3">
    <name type="scientific">Methanosarcina barkeri str. Wiesmoor</name>
    <dbReference type="NCBI Taxonomy" id="1434109"/>
    <lineage>
        <taxon>Archaea</taxon>
        <taxon>Methanobacteriati</taxon>
        <taxon>Methanobacteriota</taxon>
        <taxon>Stenosarchaea group</taxon>
        <taxon>Methanomicrobia</taxon>
        <taxon>Methanosarcinales</taxon>
        <taxon>Methanosarcinaceae</taxon>
        <taxon>Methanosarcina</taxon>
    </lineage>
</organism>
<dbReference type="Proteomes" id="UP000033038">
    <property type="component" value="Chromosome"/>
</dbReference>
<dbReference type="GeneID" id="25419198"/>
<dbReference type="PATRIC" id="fig|1434109.4.peg.3671"/>
<proteinExistence type="predicted"/>
<dbReference type="InterPro" id="IPR000757">
    <property type="entry name" value="Beta-glucanase-like"/>
</dbReference>
<dbReference type="KEGG" id="mbw:MSBRW_2816"/>
<reference evidence="2 3" key="1">
    <citation type="submission" date="2014-07" db="EMBL/GenBank/DDBJ databases">
        <title>Methanogenic archaea and the global carbon cycle.</title>
        <authorList>
            <person name="Henriksen J.R."/>
            <person name="Luke J."/>
            <person name="Reinhart S."/>
            <person name="Benedict M.N."/>
            <person name="Youngblut N.D."/>
            <person name="Metcalf M.E."/>
            <person name="Whitaker R.J."/>
            <person name="Metcalf W.W."/>
        </authorList>
    </citation>
    <scope>NUCLEOTIDE SEQUENCE [LARGE SCALE GENOMIC DNA]</scope>
    <source>
        <strain evidence="2 3">Wiesmoor</strain>
    </source>
</reference>
<dbReference type="RefSeq" id="WP_011306907.1">
    <property type="nucleotide sequence ID" value="NZ_CP009526.1"/>
</dbReference>
<dbReference type="PROSITE" id="PS51762">
    <property type="entry name" value="GH16_2"/>
    <property type="match status" value="1"/>
</dbReference>
<dbReference type="SUPFAM" id="SSF49899">
    <property type="entry name" value="Concanavalin A-like lectins/glucanases"/>
    <property type="match status" value="1"/>
</dbReference>
<dbReference type="GO" id="GO:0005975">
    <property type="term" value="P:carbohydrate metabolic process"/>
    <property type="evidence" value="ECO:0007669"/>
    <property type="project" value="InterPro"/>
</dbReference>
<evidence type="ECO:0000313" key="2">
    <source>
        <dbReference type="EMBL" id="AKB52069.1"/>
    </source>
</evidence>
<dbReference type="CDD" id="cd00413">
    <property type="entry name" value="Glyco_hydrolase_16"/>
    <property type="match status" value="1"/>
</dbReference>
<evidence type="ECO:0000259" key="1">
    <source>
        <dbReference type="PROSITE" id="PS51762"/>
    </source>
</evidence>
<dbReference type="Gene3D" id="2.60.120.200">
    <property type="match status" value="1"/>
</dbReference>
<accession>A0A0E3QNQ0</accession>
<evidence type="ECO:0000313" key="3">
    <source>
        <dbReference type="Proteomes" id="UP000033038"/>
    </source>
</evidence>
<dbReference type="InterPro" id="IPR013320">
    <property type="entry name" value="ConA-like_dom_sf"/>
</dbReference>
<dbReference type="EMBL" id="CP009526">
    <property type="protein sequence ID" value="AKB52069.1"/>
    <property type="molecule type" value="Genomic_DNA"/>
</dbReference>